<name>S4TDP3_9VIRU</name>
<protein>
    <submittedName>
        <fullName evidence="1">Uncharacterized protein</fullName>
    </submittedName>
</protein>
<organism evidence="1">
    <name type="scientific">uncultured marine virus</name>
    <dbReference type="NCBI Taxonomy" id="186617"/>
    <lineage>
        <taxon>Viruses</taxon>
        <taxon>environmental samples</taxon>
    </lineage>
</organism>
<proteinExistence type="predicted"/>
<evidence type="ECO:0000313" key="1">
    <source>
        <dbReference type="EMBL" id="AGA18320.1"/>
    </source>
</evidence>
<accession>S4TDP3</accession>
<dbReference type="EMBL" id="JX904261">
    <property type="protein sequence ID" value="AGA18320.1"/>
    <property type="molecule type" value="Genomic_DNA"/>
</dbReference>
<sequence length="324" mass="35028">MTTWARVMARTKARRISKPQPEHSVMLFEATNANNVIDLAAALTAVNRKQYHQTKNYKPLAYHFRAQCLTLGSDSDPVVFSAAPNTWTTRNAVMMLGNMYRKHLSNNNITRSMLGKYGKEIRMGFGTGFGYSHGSGTDGFSGSASLASSGSGQVLFPVQWTGSEVFANYTNTDGTAVTKYTANDLTLVSIPEAAADGEPETVVFALTGTSDHDANDFAVIDEYLKSRRNISDHEEIDATLPDDTSLMLRIGSTADEHFDDVVDALEETGDQRPYDIASADTDLPVGMLASAGDYTSGVAPLGLLKVSGNSDSKYFITVTAITEM</sequence>
<reference evidence="1" key="1">
    <citation type="journal article" date="2013" name="ISME J.">
        <title>Previously unknown and highly divergent ssDNA viruses populate the oceans.</title>
        <authorList>
            <person name="Labonte J.M."/>
            <person name="Suttle C.A."/>
        </authorList>
    </citation>
    <scope>NUCLEOTIDE SEQUENCE</scope>
</reference>